<name>A0A1V8SG82_9PEZI</name>
<proteinExistence type="predicted"/>
<dbReference type="InParanoid" id="A0A1V8SG82"/>
<comment type="caution">
    <text evidence="1">The sequence shown here is derived from an EMBL/GenBank/DDBJ whole genome shotgun (WGS) entry which is preliminary data.</text>
</comment>
<keyword evidence="2" id="KW-1185">Reference proteome</keyword>
<protein>
    <submittedName>
        <fullName evidence="1">Uncharacterized protein</fullName>
    </submittedName>
</protein>
<organism evidence="1 2">
    <name type="scientific">Cryoendolithus antarcticus</name>
    <dbReference type="NCBI Taxonomy" id="1507870"/>
    <lineage>
        <taxon>Eukaryota</taxon>
        <taxon>Fungi</taxon>
        <taxon>Dikarya</taxon>
        <taxon>Ascomycota</taxon>
        <taxon>Pezizomycotina</taxon>
        <taxon>Dothideomycetes</taxon>
        <taxon>Dothideomycetidae</taxon>
        <taxon>Cladosporiales</taxon>
        <taxon>Cladosporiaceae</taxon>
        <taxon>Cryoendolithus</taxon>
    </lineage>
</organism>
<evidence type="ECO:0000313" key="1">
    <source>
        <dbReference type="EMBL" id="OQN98103.1"/>
    </source>
</evidence>
<dbReference type="Proteomes" id="UP000192596">
    <property type="component" value="Unassembled WGS sequence"/>
</dbReference>
<reference evidence="2" key="1">
    <citation type="submission" date="2017-03" db="EMBL/GenBank/DDBJ databases">
        <title>Genomes of endolithic fungi from Antarctica.</title>
        <authorList>
            <person name="Coleine C."/>
            <person name="Masonjones S."/>
            <person name="Stajich J.E."/>
        </authorList>
    </citation>
    <scope>NUCLEOTIDE SEQUENCE [LARGE SCALE GENOMIC DNA]</scope>
    <source>
        <strain evidence="2">CCFEE 5527</strain>
    </source>
</reference>
<dbReference type="EMBL" id="NAJO01000048">
    <property type="protein sequence ID" value="OQN98103.1"/>
    <property type="molecule type" value="Genomic_DNA"/>
</dbReference>
<accession>A0A1V8SG82</accession>
<sequence length="683" mass="77283">MAKGQIKAQYTVILPTIVDNDHFASFSNHFRTVEQHASEDHSYLGKLAAPDAAYLLSGIRQDVDSNRNYLQDTLQSHGYVMFDAWSTMSPKRRSKRLAAGKTSGTRAIAVNPQQYIASSMNPQNPDRVRMGADWLNISDLVQDPSKFLSLLDGRAGRSPAEWAPFDLRQSQVDFDPGYSNVYFMTLQGEPQSCQDRSTSLGAYTAQACQCPENHDVFAIETMVDGRCDSIQDQIEHMQTDPVYMHDIMDSSQRDMRWNDPSVPVEYRHKVLARTLLDETINIRVTWERLQRQCNKTCAVFTKLAKLTRPRTETLRRLAISVVDLQRESKICVKVHYERMELLIPLTRSFKNFYYIKHGKDGAIEAKQIPGRAASDELHALLRLTEADYSDARRWRLELCFRELEKLWDDTSKKTGQHGFDERLQRQLTDVIIADNIASICEYGQILDEHHCNALLLFPRISRVGGIDDVSFPVLDTALGDQVYFRVEDFMRSTWPEGRKDAGWFQATTESRTQQQRLWSALASAYASLTFAHSGKPGRVETNSLKFFRLREHVAAVFEERRVCKAFGKDQTLGQRKAENVQIIWGGNGTAKPTRRALNPNKRGNNTLLQTENTTAPDALAPQLNNIVPQPILPPIPVLQKSLDICSRMWYTPDAERSGPTEWTDIVATFVDAGCAVVAAGGSA</sequence>
<evidence type="ECO:0000313" key="2">
    <source>
        <dbReference type="Proteomes" id="UP000192596"/>
    </source>
</evidence>
<dbReference type="AlphaFoldDB" id="A0A1V8SG82"/>
<dbReference type="STRING" id="1507870.A0A1V8SG82"/>
<gene>
    <name evidence="1" type="ORF">B0A48_15935</name>
</gene>